<evidence type="ECO:0000313" key="3">
    <source>
        <dbReference type="Proteomes" id="UP001487740"/>
    </source>
</evidence>
<feature type="chain" id="PRO_5044024621" evidence="1">
    <location>
        <begin position="24"/>
        <end position="94"/>
    </location>
</feature>
<proteinExistence type="predicted"/>
<keyword evidence="1" id="KW-0732">Signal</keyword>
<reference evidence="2 3" key="1">
    <citation type="submission" date="2023-03" db="EMBL/GenBank/DDBJ databases">
        <title>High-quality genome of Scylla paramamosain provides insights in environmental adaptation.</title>
        <authorList>
            <person name="Zhang L."/>
        </authorList>
    </citation>
    <scope>NUCLEOTIDE SEQUENCE [LARGE SCALE GENOMIC DNA]</scope>
    <source>
        <strain evidence="2">LZ_2023a</strain>
        <tissue evidence="2">Muscle</tissue>
    </source>
</reference>
<dbReference type="Proteomes" id="UP001487740">
    <property type="component" value="Unassembled WGS sequence"/>
</dbReference>
<evidence type="ECO:0000313" key="2">
    <source>
        <dbReference type="EMBL" id="KAK8389656.1"/>
    </source>
</evidence>
<protein>
    <submittedName>
        <fullName evidence="2">Uncharacterized protein</fullName>
    </submittedName>
</protein>
<dbReference type="EMBL" id="JARAKH010000027">
    <property type="protein sequence ID" value="KAK8389656.1"/>
    <property type="molecule type" value="Genomic_DNA"/>
</dbReference>
<feature type="signal peptide" evidence="1">
    <location>
        <begin position="1"/>
        <end position="23"/>
    </location>
</feature>
<name>A0AAW0TQB4_SCYPA</name>
<keyword evidence="3" id="KW-1185">Reference proteome</keyword>
<dbReference type="AlphaFoldDB" id="A0AAW0TQB4"/>
<sequence>MAAARAAWCLVAIQALMVDHAAASQSGSSAVHLQQDGVARADSGLTWRHTLPSLTTYTFCVKLFSFRRRYVDYMFSYATEGYDNELAFRKLPDD</sequence>
<gene>
    <name evidence="2" type="ORF">O3P69_008975</name>
</gene>
<evidence type="ECO:0000256" key="1">
    <source>
        <dbReference type="SAM" id="SignalP"/>
    </source>
</evidence>
<organism evidence="2 3">
    <name type="scientific">Scylla paramamosain</name>
    <name type="common">Mud crab</name>
    <dbReference type="NCBI Taxonomy" id="85552"/>
    <lineage>
        <taxon>Eukaryota</taxon>
        <taxon>Metazoa</taxon>
        <taxon>Ecdysozoa</taxon>
        <taxon>Arthropoda</taxon>
        <taxon>Crustacea</taxon>
        <taxon>Multicrustacea</taxon>
        <taxon>Malacostraca</taxon>
        <taxon>Eumalacostraca</taxon>
        <taxon>Eucarida</taxon>
        <taxon>Decapoda</taxon>
        <taxon>Pleocyemata</taxon>
        <taxon>Brachyura</taxon>
        <taxon>Eubrachyura</taxon>
        <taxon>Portunoidea</taxon>
        <taxon>Portunidae</taxon>
        <taxon>Portuninae</taxon>
        <taxon>Scylla</taxon>
    </lineage>
</organism>
<accession>A0AAW0TQB4</accession>
<comment type="caution">
    <text evidence="2">The sequence shown here is derived from an EMBL/GenBank/DDBJ whole genome shotgun (WGS) entry which is preliminary data.</text>
</comment>